<organism evidence="1">
    <name type="scientific">Rhizophagus irregularis (strain DAOM 181602 / DAOM 197198 / MUCL 43194)</name>
    <name type="common">Arbuscular mycorrhizal fungus</name>
    <name type="synonym">Glomus intraradices</name>
    <dbReference type="NCBI Taxonomy" id="747089"/>
    <lineage>
        <taxon>Eukaryota</taxon>
        <taxon>Fungi</taxon>
        <taxon>Fungi incertae sedis</taxon>
        <taxon>Mucoromycota</taxon>
        <taxon>Glomeromycotina</taxon>
        <taxon>Glomeromycetes</taxon>
        <taxon>Glomerales</taxon>
        <taxon>Glomeraceae</taxon>
        <taxon>Rhizophagus</taxon>
    </lineage>
</organism>
<sequence>MVPSNQAKVQEKNLHSKEYIAESIEKMKELMKELYTTILARDHEVVAVWLESTSDDFEIALIEGIIIYRSTKIEYRLKELKDEINRGQEKYDHDVISFINCTSIDANNIDTLKKSKISDLLGSYAESTKEIIACVRKTKYKPLFSKIEVRRMRPIIIDDQPILS</sequence>
<proteinExistence type="predicted"/>
<evidence type="ECO:0000313" key="1">
    <source>
        <dbReference type="EMBL" id="ESA09655.1"/>
    </source>
</evidence>
<name>U9TNF3_RHIID</name>
<dbReference type="EMBL" id="KI287855">
    <property type="protein sequence ID" value="ESA09655.1"/>
    <property type="molecule type" value="Genomic_DNA"/>
</dbReference>
<dbReference type="HOGENOM" id="CLU_1619927_0_0_1"/>
<gene>
    <name evidence="1" type="ORF">GLOINDRAFT_30285</name>
</gene>
<dbReference type="AlphaFoldDB" id="U9TNF3"/>
<accession>U9TNF3</accession>
<reference evidence="1" key="1">
    <citation type="submission" date="2013-07" db="EMBL/GenBank/DDBJ databases">
        <title>The genome of an arbuscular mycorrhizal fungus provides insights into the evolution of the oldest plant symbiosis.</title>
        <authorList>
            <consortium name="DOE Joint Genome Institute"/>
            <person name="Tisserant E."/>
            <person name="Malbreil M."/>
            <person name="Kuo A."/>
            <person name="Kohler A."/>
            <person name="Symeonidi A."/>
            <person name="Balestrini R."/>
            <person name="Charron P."/>
            <person name="Duensing N."/>
            <person name="Frei-dit-Frey N."/>
            <person name="Gianinazzi-Pearson V."/>
            <person name="Gilbert B."/>
            <person name="Handa Y."/>
            <person name="Hijri M."/>
            <person name="Kaul R."/>
            <person name="Kawaguchi M."/>
            <person name="Krajinski F."/>
            <person name="Lammers P."/>
            <person name="Lapierre D."/>
            <person name="Masclaux F.G."/>
            <person name="Murat C."/>
            <person name="Morin E."/>
            <person name="Ndikumana S."/>
            <person name="Pagni M."/>
            <person name="Petitpierre D."/>
            <person name="Requena N."/>
            <person name="Rosikiewicz P."/>
            <person name="Riley R."/>
            <person name="Saito K."/>
            <person name="San Clemente H."/>
            <person name="Shapiro H."/>
            <person name="van Tuinen D."/>
            <person name="Becard G."/>
            <person name="Bonfante P."/>
            <person name="Paszkowski U."/>
            <person name="Shachar-Hill Y."/>
            <person name="Young J.P."/>
            <person name="Sanders I.R."/>
            <person name="Henrissat B."/>
            <person name="Rensing S.A."/>
            <person name="Grigoriev I.V."/>
            <person name="Corradi N."/>
            <person name="Roux C."/>
            <person name="Martin F."/>
        </authorList>
    </citation>
    <scope>NUCLEOTIDE SEQUENCE</scope>
    <source>
        <strain evidence="1">DAOM 197198</strain>
    </source>
</reference>
<protein>
    <submittedName>
        <fullName evidence="1">Uncharacterized protein</fullName>
    </submittedName>
</protein>